<dbReference type="PROSITE" id="PS50076">
    <property type="entry name" value="DNAJ_2"/>
    <property type="match status" value="1"/>
</dbReference>
<organism evidence="2 3">
    <name type="scientific">Enhygromyxa salina</name>
    <dbReference type="NCBI Taxonomy" id="215803"/>
    <lineage>
        <taxon>Bacteria</taxon>
        <taxon>Pseudomonadati</taxon>
        <taxon>Myxococcota</taxon>
        <taxon>Polyangia</taxon>
        <taxon>Nannocystales</taxon>
        <taxon>Nannocystaceae</taxon>
        <taxon>Enhygromyxa</taxon>
    </lineage>
</organism>
<evidence type="ECO:0000313" key="2">
    <source>
        <dbReference type="EMBL" id="KIG11801.1"/>
    </source>
</evidence>
<dbReference type="InterPro" id="IPR001623">
    <property type="entry name" value="DnaJ_domain"/>
</dbReference>
<dbReference type="SUPFAM" id="SSF46565">
    <property type="entry name" value="Chaperone J-domain"/>
    <property type="match status" value="1"/>
</dbReference>
<protein>
    <recommendedName>
        <fullName evidence="1">J domain-containing protein</fullName>
    </recommendedName>
</protein>
<evidence type="ECO:0000259" key="1">
    <source>
        <dbReference type="PROSITE" id="PS50076"/>
    </source>
</evidence>
<name>A0A0C2CKR8_9BACT</name>
<dbReference type="Gene3D" id="1.10.287.110">
    <property type="entry name" value="DnaJ domain"/>
    <property type="match status" value="1"/>
</dbReference>
<comment type="caution">
    <text evidence="2">The sequence shown here is derived from an EMBL/GenBank/DDBJ whole genome shotgun (WGS) entry which is preliminary data.</text>
</comment>
<feature type="domain" description="J" evidence="1">
    <location>
        <begin position="5"/>
        <end position="63"/>
    </location>
</feature>
<dbReference type="EMBL" id="JMCC02000176">
    <property type="protein sequence ID" value="KIG11801.1"/>
    <property type="molecule type" value="Genomic_DNA"/>
</dbReference>
<proteinExistence type="predicted"/>
<dbReference type="InterPro" id="IPR036869">
    <property type="entry name" value="J_dom_sf"/>
</dbReference>
<dbReference type="Proteomes" id="UP000031599">
    <property type="component" value="Unassembled WGS sequence"/>
</dbReference>
<reference evidence="2 3" key="1">
    <citation type="submission" date="2014-12" db="EMBL/GenBank/DDBJ databases">
        <title>Genome assembly of Enhygromyxa salina DSM 15201.</title>
        <authorList>
            <person name="Sharma G."/>
            <person name="Subramanian S."/>
        </authorList>
    </citation>
    <scope>NUCLEOTIDE SEQUENCE [LARGE SCALE GENOMIC DNA]</scope>
    <source>
        <strain evidence="2 3">DSM 15201</strain>
    </source>
</reference>
<dbReference type="RefSeq" id="WP_146662655.1">
    <property type="nucleotide sequence ID" value="NZ_JMCC02000176.1"/>
</dbReference>
<dbReference type="AlphaFoldDB" id="A0A0C2CKR8"/>
<evidence type="ECO:0000313" key="3">
    <source>
        <dbReference type="Proteomes" id="UP000031599"/>
    </source>
</evidence>
<accession>A0A0C2CKR8</accession>
<gene>
    <name evidence="2" type="ORF">DB30_02433</name>
</gene>
<sequence>MGDVDYYAVLGIGPEAGCGEIEDAYQRAVAETLGPDPSRARMLGKARAVLLDPATRADYDARCVGSAVIEETVAAILQAHQPRLSARRFIQAKWSLVLTALRLREDPS</sequence>